<feature type="transmembrane region" description="Helical" evidence="1">
    <location>
        <begin position="20"/>
        <end position="41"/>
    </location>
</feature>
<dbReference type="EMBL" id="CP069041">
    <property type="protein sequence ID" value="QRD05731.1"/>
    <property type="molecule type" value="Genomic_DNA"/>
</dbReference>
<gene>
    <name evidence="2" type="ORF">JI435_060050</name>
</gene>
<sequence length="144" mass="16198">MDNLSSYQRHKSTANLPLRLAMRLLEVVALAAAMFIVPTLMHRIVQSLDDVYELLSRRARSPYEPAVPYTSVFIATVLLLGWHVWLGRLSYKTVVEGSDEKGRVSWGRVLGRIVVPFLLLSLGLQFVWELYAGVSGPARMVVTQ</sequence>
<proteinExistence type="predicted"/>
<feature type="transmembrane region" description="Helical" evidence="1">
    <location>
        <begin position="66"/>
        <end position="88"/>
    </location>
</feature>
<keyword evidence="1" id="KW-0472">Membrane</keyword>
<evidence type="ECO:0000256" key="1">
    <source>
        <dbReference type="SAM" id="Phobius"/>
    </source>
</evidence>
<keyword evidence="1" id="KW-1133">Transmembrane helix</keyword>
<evidence type="ECO:0000313" key="2">
    <source>
        <dbReference type="EMBL" id="QRD05731.1"/>
    </source>
</evidence>
<keyword evidence="3" id="KW-1185">Reference proteome</keyword>
<dbReference type="KEGG" id="pno:SNOG_06005"/>
<name>A0A7U2NPH7_PHANO</name>
<dbReference type="OrthoDB" id="3792161at2759"/>
<dbReference type="RefSeq" id="XP_001796393.1">
    <property type="nucleotide sequence ID" value="XM_001796341.1"/>
</dbReference>
<dbReference type="Proteomes" id="UP000663193">
    <property type="component" value="Chromosome 19"/>
</dbReference>
<feature type="transmembrane region" description="Helical" evidence="1">
    <location>
        <begin position="109"/>
        <end position="128"/>
    </location>
</feature>
<evidence type="ECO:0000313" key="3">
    <source>
        <dbReference type="Proteomes" id="UP000663193"/>
    </source>
</evidence>
<reference evidence="3" key="1">
    <citation type="journal article" date="2021" name="BMC Genomics">
        <title>Chromosome-level genome assembly and manually-curated proteome of model necrotroph Parastagonospora nodorum Sn15 reveals a genome-wide trove of candidate effector homologs, and redundancy of virulence-related functions within an accessory chromosome.</title>
        <authorList>
            <person name="Bertazzoni S."/>
            <person name="Jones D.A.B."/>
            <person name="Phan H.T."/>
            <person name="Tan K.-C."/>
            <person name="Hane J.K."/>
        </authorList>
    </citation>
    <scope>NUCLEOTIDE SEQUENCE [LARGE SCALE GENOMIC DNA]</scope>
    <source>
        <strain evidence="3">SN15 / ATCC MYA-4574 / FGSC 10173)</strain>
    </source>
</reference>
<accession>A0A7U2NPH7</accession>
<protein>
    <submittedName>
        <fullName evidence="2">Uncharacterized protein</fullName>
    </submittedName>
</protein>
<dbReference type="AlphaFoldDB" id="A0A7U2NPH7"/>
<keyword evidence="1" id="KW-0812">Transmembrane</keyword>
<dbReference type="VEuPathDB" id="FungiDB:JI435_060050"/>
<organism evidence="2 3">
    <name type="scientific">Phaeosphaeria nodorum (strain SN15 / ATCC MYA-4574 / FGSC 10173)</name>
    <name type="common">Glume blotch fungus</name>
    <name type="synonym">Parastagonospora nodorum</name>
    <dbReference type="NCBI Taxonomy" id="321614"/>
    <lineage>
        <taxon>Eukaryota</taxon>
        <taxon>Fungi</taxon>
        <taxon>Dikarya</taxon>
        <taxon>Ascomycota</taxon>
        <taxon>Pezizomycotina</taxon>
        <taxon>Dothideomycetes</taxon>
        <taxon>Pleosporomycetidae</taxon>
        <taxon>Pleosporales</taxon>
        <taxon>Pleosporineae</taxon>
        <taxon>Phaeosphaeriaceae</taxon>
        <taxon>Parastagonospora</taxon>
    </lineage>
</organism>